<feature type="modified residue" description="4-aspartylphosphate" evidence="6">
    <location>
        <position position="53"/>
    </location>
</feature>
<dbReference type="GO" id="GO:0000160">
    <property type="term" value="P:phosphorelay signal transduction system"/>
    <property type="evidence" value="ECO:0007669"/>
    <property type="project" value="InterPro"/>
</dbReference>
<dbReference type="PROSITE" id="PS50110">
    <property type="entry name" value="RESPONSE_REGULATORY"/>
    <property type="match status" value="1"/>
</dbReference>
<name>A0A7Z3GR94_9PSED</name>
<feature type="domain" description="PAS" evidence="9">
    <location>
        <begin position="223"/>
        <end position="296"/>
    </location>
</feature>
<evidence type="ECO:0000259" key="7">
    <source>
        <dbReference type="PROSITE" id="PS50043"/>
    </source>
</evidence>
<evidence type="ECO:0000256" key="4">
    <source>
        <dbReference type="ARBA" id="ARBA00023125"/>
    </source>
</evidence>
<gene>
    <name evidence="11" type="ORF">G4G71_16605</name>
</gene>
<dbReference type="CDD" id="cd06170">
    <property type="entry name" value="LuxR_C_like"/>
    <property type="match status" value="1"/>
</dbReference>
<dbReference type="PROSITE" id="PS00622">
    <property type="entry name" value="HTH_LUXR_1"/>
    <property type="match status" value="1"/>
</dbReference>
<dbReference type="AlphaFoldDB" id="A0A7Z3GR94"/>
<dbReference type="SMART" id="SM00421">
    <property type="entry name" value="HTH_LUXR"/>
    <property type="match status" value="1"/>
</dbReference>
<dbReference type="InterPro" id="IPR011006">
    <property type="entry name" value="CheY-like_superfamily"/>
</dbReference>
<protein>
    <submittedName>
        <fullName evidence="11">Response regulator</fullName>
    </submittedName>
</protein>
<keyword evidence="5" id="KW-0804">Transcription</keyword>
<dbReference type="PROSITE" id="PS50113">
    <property type="entry name" value="PAC"/>
    <property type="match status" value="1"/>
</dbReference>
<dbReference type="SUPFAM" id="SSF55785">
    <property type="entry name" value="PYP-like sensor domain (PAS domain)"/>
    <property type="match status" value="1"/>
</dbReference>
<dbReference type="PANTHER" id="PTHR43214:SF41">
    <property type="entry name" value="NITRATE_NITRITE RESPONSE REGULATOR PROTEIN NARP"/>
    <property type="match status" value="1"/>
</dbReference>
<evidence type="ECO:0000256" key="5">
    <source>
        <dbReference type="ARBA" id="ARBA00023163"/>
    </source>
</evidence>
<dbReference type="PRINTS" id="PR00038">
    <property type="entry name" value="HTHLUXR"/>
</dbReference>
<dbReference type="Pfam" id="PF00196">
    <property type="entry name" value="GerE"/>
    <property type="match status" value="1"/>
</dbReference>
<keyword evidence="4" id="KW-0238">DNA-binding</keyword>
<dbReference type="SMART" id="SM00091">
    <property type="entry name" value="PAS"/>
    <property type="match status" value="1"/>
</dbReference>
<feature type="domain" description="PAC" evidence="10">
    <location>
        <begin position="294"/>
        <end position="349"/>
    </location>
</feature>
<dbReference type="CDD" id="cd00130">
    <property type="entry name" value="PAS"/>
    <property type="match status" value="1"/>
</dbReference>
<dbReference type="InterPro" id="IPR058245">
    <property type="entry name" value="NreC/VraR/RcsB-like_REC"/>
</dbReference>
<dbReference type="PANTHER" id="PTHR43214">
    <property type="entry name" value="TWO-COMPONENT RESPONSE REGULATOR"/>
    <property type="match status" value="1"/>
</dbReference>
<organism evidence="11 12">
    <name type="scientific">Pseudomonas multiresinivorans</name>
    <dbReference type="NCBI Taxonomy" id="95301"/>
    <lineage>
        <taxon>Bacteria</taxon>
        <taxon>Pseudomonadati</taxon>
        <taxon>Pseudomonadota</taxon>
        <taxon>Gammaproteobacteria</taxon>
        <taxon>Pseudomonadales</taxon>
        <taxon>Pseudomonadaceae</taxon>
        <taxon>Pseudomonas</taxon>
    </lineage>
</organism>
<keyword evidence="12" id="KW-1185">Reference proteome</keyword>
<evidence type="ECO:0000259" key="9">
    <source>
        <dbReference type="PROSITE" id="PS50112"/>
    </source>
</evidence>
<evidence type="ECO:0000256" key="1">
    <source>
        <dbReference type="ARBA" id="ARBA00022553"/>
    </source>
</evidence>
<sequence>MSRILIADPQPFTRAALRQRLVAAGHEVVGETGDGREALALVHRLHPDLLVLDLDLPRLGGVELLRRFSSAAARQKTLVFTNLSGAYYHSLCLQAGASGFVHKGDLPEEFDEAVKLVLSGRKVFPARLPDVLADGSEQGISPESITPRELTVLKYLAQGYRVKDIAEQLAISDRTVSTYKTRLLEKTQTESLIDLVQAARQRGLLDDGVIRDLARAPGAQPHTPDQLAQLLDILPNPVSLWSVDGTLLACNPRFAEYYDKSESELLGTPIFSLGKINPQNTEQARREFLKGTASGEPFTLIVDARAGADQRIIRLIGVPMKDESGKLIGVLLSTVDITEHERYVERLQESKTYLESLYASRTGFLTTSGRDLLVELDSLDALLAASRARHPKDANLSQSSAHVSKMRDKIEVLLELTRLEQGAVLTIPQSENLNELTQRALDSAHPRPKLHPCADAPWGWIDPNRYLRLIHVLIRSFEKAGLPPLELTADCTTLPHGELRWQLVFRAAQAEDVQPSLIDIEQQARIHLARWLCRLLGGELRIGSATDAAIAALIQLKLPKGSPRF</sequence>
<dbReference type="GO" id="GO:0016301">
    <property type="term" value="F:kinase activity"/>
    <property type="evidence" value="ECO:0007669"/>
    <property type="project" value="UniProtKB-KW"/>
</dbReference>
<proteinExistence type="predicted"/>
<dbReference type="InterPro" id="IPR016032">
    <property type="entry name" value="Sig_transdc_resp-reg_C-effctor"/>
</dbReference>
<evidence type="ECO:0000256" key="6">
    <source>
        <dbReference type="PROSITE-ProRule" id="PRU00169"/>
    </source>
</evidence>
<dbReference type="Gene3D" id="3.40.50.2300">
    <property type="match status" value="1"/>
</dbReference>
<dbReference type="CDD" id="cd17535">
    <property type="entry name" value="REC_NarL-like"/>
    <property type="match status" value="1"/>
</dbReference>
<dbReference type="EMBL" id="CP048833">
    <property type="protein sequence ID" value="QJP09424.1"/>
    <property type="molecule type" value="Genomic_DNA"/>
</dbReference>
<dbReference type="SUPFAM" id="SSF52172">
    <property type="entry name" value="CheY-like"/>
    <property type="match status" value="1"/>
</dbReference>
<dbReference type="InterPro" id="IPR000014">
    <property type="entry name" value="PAS"/>
</dbReference>
<dbReference type="Pfam" id="PF08448">
    <property type="entry name" value="PAS_4"/>
    <property type="match status" value="1"/>
</dbReference>
<dbReference type="InterPro" id="IPR001789">
    <property type="entry name" value="Sig_transdc_resp-reg_receiver"/>
</dbReference>
<evidence type="ECO:0000313" key="12">
    <source>
        <dbReference type="Proteomes" id="UP000502549"/>
    </source>
</evidence>
<accession>A0A7Z3GR94</accession>
<dbReference type="InterPro" id="IPR035965">
    <property type="entry name" value="PAS-like_dom_sf"/>
</dbReference>
<evidence type="ECO:0000256" key="2">
    <source>
        <dbReference type="ARBA" id="ARBA00022777"/>
    </source>
</evidence>
<evidence type="ECO:0000259" key="10">
    <source>
        <dbReference type="PROSITE" id="PS50113"/>
    </source>
</evidence>
<dbReference type="InterPro" id="IPR000700">
    <property type="entry name" value="PAS-assoc_C"/>
</dbReference>
<dbReference type="Gene3D" id="3.30.450.20">
    <property type="entry name" value="PAS domain"/>
    <property type="match status" value="1"/>
</dbReference>
<dbReference type="InterPro" id="IPR000792">
    <property type="entry name" value="Tscrpt_reg_LuxR_C"/>
</dbReference>
<keyword evidence="3" id="KW-0805">Transcription regulation</keyword>
<keyword evidence="2" id="KW-0418">Kinase</keyword>
<feature type="domain" description="Response regulatory" evidence="8">
    <location>
        <begin position="3"/>
        <end position="118"/>
    </location>
</feature>
<evidence type="ECO:0000259" key="8">
    <source>
        <dbReference type="PROSITE" id="PS50110"/>
    </source>
</evidence>
<dbReference type="PROSITE" id="PS50043">
    <property type="entry name" value="HTH_LUXR_2"/>
    <property type="match status" value="1"/>
</dbReference>
<keyword evidence="2" id="KW-0808">Transferase</keyword>
<dbReference type="GO" id="GO:0006355">
    <property type="term" value="P:regulation of DNA-templated transcription"/>
    <property type="evidence" value="ECO:0007669"/>
    <property type="project" value="InterPro"/>
</dbReference>
<dbReference type="SUPFAM" id="SSF46894">
    <property type="entry name" value="C-terminal effector domain of the bipartite response regulators"/>
    <property type="match status" value="1"/>
</dbReference>
<keyword evidence="1 6" id="KW-0597">Phosphoprotein</keyword>
<dbReference type="Pfam" id="PF00072">
    <property type="entry name" value="Response_reg"/>
    <property type="match status" value="1"/>
</dbReference>
<dbReference type="InterPro" id="IPR039420">
    <property type="entry name" value="WalR-like"/>
</dbReference>
<evidence type="ECO:0000256" key="3">
    <source>
        <dbReference type="ARBA" id="ARBA00023015"/>
    </source>
</evidence>
<dbReference type="Proteomes" id="UP000502549">
    <property type="component" value="Chromosome"/>
</dbReference>
<dbReference type="GO" id="GO:0003677">
    <property type="term" value="F:DNA binding"/>
    <property type="evidence" value="ECO:0007669"/>
    <property type="project" value="UniProtKB-KW"/>
</dbReference>
<dbReference type="PROSITE" id="PS50112">
    <property type="entry name" value="PAS"/>
    <property type="match status" value="1"/>
</dbReference>
<dbReference type="InterPro" id="IPR013656">
    <property type="entry name" value="PAS_4"/>
</dbReference>
<dbReference type="SMART" id="SM00448">
    <property type="entry name" value="REC"/>
    <property type="match status" value="1"/>
</dbReference>
<evidence type="ECO:0000313" key="11">
    <source>
        <dbReference type="EMBL" id="QJP09424.1"/>
    </source>
</evidence>
<reference evidence="11 12" key="1">
    <citation type="submission" date="2020-02" db="EMBL/GenBank/DDBJ databases">
        <title>Complete genome sequence of Pseudomonas multiresinivorans ORNL1.</title>
        <authorList>
            <person name="Podar M."/>
        </authorList>
    </citation>
    <scope>NUCLEOTIDE SEQUENCE [LARGE SCALE GENOMIC DNA]</scope>
    <source>
        <strain evidence="12">populi</strain>
    </source>
</reference>
<dbReference type="RefSeq" id="WP_169939151.1">
    <property type="nucleotide sequence ID" value="NZ_CP048833.1"/>
</dbReference>
<feature type="domain" description="HTH luxR-type" evidence="7">
    <location>
        <begin position="138"/>
        <end position="203"/>
    </location>
</feature>
<dbReference type="KEGG" id="pmui:G4G71_16605"/>